<dbReference type="Proteomes" id="UP000054279">
    <property type="component" value="Unassembled WGS sequence"/>
</dbReference>
<evidence type="ECO:0000313" key="3">
    <source>
        <dbReference type="Proteomes" id="UP000054279"/>
    </source>
</evidence>
<organism evidence="2 3">
    <name type="scientific">Sphaerobolus stellatus (strain SS14)</name>
    <dbReference type="NCBI Taxonomy" id="990650"/>
    <lineage>
        <taxon>Eukaryota</taxon>
        <taxon>Fungi</taxon>
        <taxon>Dikarya</taxon>
        <taxon>Basidiomycota</taxon>
        <taxon>Agaricomycotina</taxon>
        <taxon>Agaricomycetes</taxon>
        <taxon>Phallomycetidae</taxon>
        <taxon>Geastrales</taxon>
        <taxon>Sphaerobolaceae</taxon>
        <taxon>Sphaerobolus</taxon>
    </lineage>
</organism>
<keyword evidence="3" id="KW-1185">Reference proteome</keyword>
<gene>
    <name evidence="2" type="ORF">M422DRAFT_261407</name>
</gene>
<protein>
    <submittedName>
        <fullName evidence="2">Uncharacterized protein</fullName>
    </submittedName>
</protein>
<name>A0A0C9V3E1_SPHS4</name>
<feature type="compositionally biased region" description="Polar residues" evidence="1">
    <location>
        <begin position="1"/>
        <end position="28"/>
    </location>
</feature>
<dbReference type="HOGENOM" id="CLU_2224842_0_0_1"/>
<accession>A0A0C9V3E1</accession>
<feature type="region of interest" description="Disordered" evidence="1">
    <location>
        <begin position="1"/>
        <end position="29"/>
    </location>
</feature>
<evidence type="ECO:0000313" key="2">
    <source>
        <dbReference type="EMBL" id="KIJ36262.1"/>
    </source>
</evidence>
<dbReference type="AlphaFoldDB" id="A0A0C9V3E1"/>
<dbReference type="EMBL" id="KN837180">
    <property type="protein sequence ID" value="KIJ36262.1"/>
    <property type="molecule type" value="Genomic_DNA"/>
</dbReference>
<proteinExistence type="predicted"/>
<reference evidence="2 3" key="1">
    <citation type="submission" date="2014-06" db="EMBL/GenBank/DDBJ databases">
        <title>Evolutionary Origins and Diversification of the Mycorrhizal Mutualists.</title>
        <authorList>
            <consortium name="DOE Joint Genome Institute"/>
            <consortium name="Mycorrhizal Genomics Consortium"/>
            <person name="Kohler A."/>
            <person name="Kuo A."/>
            <person name="Nagy L.G."/>
            <person name="Floudas D."/>
            <person name="Copeland A."/>
            <person name="Barry K.W."/>
            <person name="Cichocki N."/>
            <person name="Veneault-Fourrey C."/>
            <person name="LaButti K."/>
            <person name="Lindquist E.A."/>
            <person name="Lipzen A."/>
            <person name="Lundell T."/>
            <person name="Morin E."/>
            <person name="Murat C."/>
            <person name="Riley R."/>
            <person name="Ohm R."/>
            <person name="Sun H."/>
            <person name="Tunlid A."/>
            <person name="Henrissat B."/>
            <person name="Grigoriev I.V."/>
            <person name="Hibbett D.S."/>
            <person name="Martin F."/>
        </authorList>
    </citation>
    <scope>NUCLEOTIDE SEQUENCE [LARGE SCALE GENOMIC DNA]</scope>
    <source>
        <strain evidence="2 3">SS14</strain>
    </source>
</reference>
<evidence type="ECO:0000256" key="1">
    <source>
        <dbReference type="SAM" id="MobiDB-lite"/>
    </source>
</evidence>
<sequence>MARSRWTNTSDLNVRTMAQSRHTGSMKTHVSPCVPTMDGMTQPSACFVDHSNHGELEIRIKKAFAMICNGELGLRVVGRQFAIPESTLQGCLKYWKPQKEAHASQQ</sequence>